<evidence type="ECO:0000313" key="2">
    <source>
        <dbReference type="EMBL" id="GFD57470.1"/>
    </source>
</evidence>
<protein>
    <submittedName>
        <fullName evidence="2">Uncharacterized protein</fullName>
    </submittedName>
</protein>
<reference evidence="2" key="1">
    <citation type="journal article" date="2019" name="Sci. Rep.">
        <title>Draft genome of Tanacetum cinerariifolium, the natural source of mosquito coil.</title>
        <authorList>
            <person name="Yamashiro T."/>
            <person name="Shiraishi A."/>
            <person name="Satake H."/>
            <person name="Nakayama K."/>
        </authorList>
    </citation>
    <scope>NUCLEOTIDE SEQUENCE</scope>
</reference>
<dbReference type="AlphaFoldDB" id="A0A699XGC9"/>
<sequence length="69" mass="7087">QQRLAQRGAADPQPPAEPQAERQQPAGRRGDAPEQQHREHAAVRGGGAAEGGAGGGQARERGAQAEDQG</sequence>
<dbReference type="EMBL" id="BKCJ011841503">
    <property type="protein sequence ID" value="GFD57470.1"/>
    <property type="molecule type" value="Genomic_DNA"/>
</dbReference>
<comment type="caution">
    <text evidence="2">The sequence shown here is derived from an EMBL/GenBank/DDBJ whole genome shotgun (WGS) entry which is preliminary data.</text>
</comment>
<proteinExistence type="predicted"/>
<name>A0A699XGC9_TANCI</name>
<accession>A0A699XGC9</accession>
<feature type="region of interest" description="Disordered" evidence="1">
    <location>
        <begin position="1"/>
        <end position="69"/>
    </location>
</feature>
<evidence type="ECO:0000256" key="1">
    <source>
        <dbReference type="SAM" id="MobiDB-lite"/>
    </source>
</evidence>
<feature type="compositionally biased region" description="Gly residues" evidence="1">
    <location>
        <begin position="44"/>
        <end position="57"/>
    </location>
</feature>
<gene>
    <name evidence="2" type="ORF">Tci_929439</name>
</gene>
<feature type="compositionally biased region" description="Basic and acidic residues" evidence="1">
    <location>
        <begin position="28"/>
        <end position="42"/>
    </location>
</feature>
<feature type="compositionally biased region" description="Basic and acidic residues" evidence="1">
    <location>
        <begin position="58"/>
        <end position="69"/>
    </location>
</feature>
<organism evidence="2">
    <name type="scientific">Tanacetum cinerariifolium</name>
    <name type="common">Dalmatian daisy</name>
    <name type="synonym">Chrysanthemum cinerariifolium</name>
    <dbReference type="NCBI Taxonomy" id="118510"/>
    <lineage>
        <taxon>Eukaryota</taxon>
        <taxon>Viridiplantae</taxon>
        <taxon>Streptophyta</taxon>
        <taxon>Embryophyta</taxon>
        <taxon>Tracheophyta</taxon>
        <taxon>Spermatophyta</taxon>
        <taxon>Magnoliopsida</taxon>
        <taxon>eudicotyledons</taxon>
        <taxon>Gunneridae</taxon>
        <taxon>Pentapetalae</taxon>
        <taxon>asterids</taxon>
        <taxon>campanulids</taxon>
        <taxon>Asterales</taxon>
        <taxon>Asteraceae</taxon>
        <taxon>Asteroideae</taxon>
        <taxon>Anthemideae</taxon>
        <taxon>Anthemidinae</taxon>
        <taxon>Tanacetum</taxon>
    </lineage>
</organism>
<feature type="non-terminal residue" evidence="2">
    <location>
        <position position="69"/>
    </location>
</feature>
<feature type="non-terminal residue" evidence="2">
    <location>
        <position position="1"/>
    </location>
</feature>